<comment type="caution">
    <text evidence="1">The sequence shown here is derived from an EMBL/GenBank/DDBJ whole genome shotgun (WGS) entry which is preliminary data.</text>
</comment>
<dbReference type="RefSeq" id="WP_104488384.1">
    <property type="nucleotide sequence ID" value="NZ_CP044445.1"/>
</dbReference>
<gene>
    <name evidence="1" type="ORF">MSG88_11620</name>
</gene>
<evidence type="ECO:0000313" key="2">
    <source>
        <dbReference type="Proteomes" id="UP001284654"/>
    </source>
</evidence>
<proteinExistence type="predicted"/>
<sequence length="789" mass="88164">MSLGVSSFNVRVGHLLCAGLIIVIAPHVFAESDSPEQVSEIQQDLYLDVELNQSVQPQIGHFLQRGQQLYIDRASLDSFAIHADAPQMLIDQATYIALDQINGLSYQYDDLNQKISIQVPVELLSGQNQYGYQALPAASINPLQEKKGLLLNYTAFAQQNDDVFSFNGWNELRYFGLYDGVLSLSGNYEYRDHVATDGQILDTYWEKDFPNQLLRLRLGDAQSDALTWTRSTRLSGLSISKNFALQPYTVTTPLMSFKGQVTLPSQIDLIINGIKQSSQNVVPGQFDIQTIPSITGAGNAQMVITDINGQQQVQSFSLYRANHLLAQGLNDWSLNLGYPKLNYGLSSFDYANDPAFSGNYRYGLSNTFTVETHAELTEQLQQAGLGTVYQLGKRAGQINVSYAYSHTSEQQGQLLGFGYSWNSALLSLNYNGLRQFGQFNDIASLNDATFASQSDQFYMGLNTKFGQFGGSYIQQEYIDQASNRFVLLNWSYILPRRMNLSLSYSRDLLNKENSYYLSLNLPWAKRNSATLTAQRSNDQNQMSLNVLHSVDQDQGGLGWQALANHTEQYSQFQGQLDYLGRYGLAQFNVQHTESDQQNNTSAYASVSGGLVILKDTVLAKRLGNGSFAVVSTDQVADVPVRLENRLIGKTNRKGYLLLDYLNPYQHNSVAVDTLDLPINLKIETTQQDAVPRQSSGVFIRFPMYQVKSVQLQVVDLQGNNLSVGTSVWQEKPNEQLQPTTIVAHDGMVYLDNVKNNTLYIGDQLKQCRVKLPDLETLNGYSDLGQIVCQ</sequence>
<name>A0AAW8Z750_9GAMM</name>
<dbReference type="GO" id="GO:0015473">
    <property type="term" value="F:fimbrial usher porin activity"/>
    <property type="evidence" value="ECO:0007669"/>
    <property type="project" value="InterPro"/>
</dbReference>
<dbReference type="Proteomes" id="UP001284654">
    <property type="component" value="Unassembled WGS sequence"/>
</dbReference>
<dbReference type="Pfam" id="PF00577">
    <property type="entry name" value="Usher"/>
    <property type="match status" value="1"/>
</dbReference>
<protein>
    <submittedName>
        <fullName evidence="1">Fimbria/pilus outer membrane usher protein</fullName>
    </submittedName>
</protein>
<organism evidence="1 2">
    <name type="scientific">Acinetobacter indicus</name>
    <dbReference type="NCBI Taxonomy" id="756892"/>
    <lineage>
        <taxon>Bacteria</taxon>
        <taxon>Pseudomonadati</taxon>
        <taxon>Pseudomonadota</taxon>
        <taxon>Gammaproteobacteria</taxon>
        <taxon>Moraxellales</taxon>
        <taxon>Moraxellaceae</taxon>
        <taxon>Acinetobacter</taxon>
    </lineage>
</organism>
<dbReference type="PANTHER" id="PTHR30451:SF5">
    <property type="entry name" value="SLR0019 PROTEIN"/>
    <property type="match status" value="1"/>
</dbReference>
<dbReference type="AlphaFoldDB" id="A0AAW8Z750"/>
<dbReference type="EMBL" id="JAWJYY010000001">
    <property type="protein sequence ID" value="MDV4316393.1"/>
    <property type="molecule type" value="Genomic_DNA"/>
</dbReference>
<accession>A0AAW8Z750</accession>
<dbReference type="PANTHER" id="PTHR30451">
    <property type="entry name" value="OUTER MEMBRANE USHER PROTEIN"/>
    <property type="match status" value="1"/>
</dbReference>
<reference evidence="1" key="1">
    <citation type="submission" date="2023-10" db="EMBL/GenBank/DDBJ databases">
        <authorList>
            <person name="Sykes E.M.E."/>
            <person name="Khan I.U.H."/>
            <person name="Kumar A."/>
        </authorList>
    </citation>
    <scope>NUCLEOTIDE SEQUENCE</scope>
    <source>
        <strain evidence="1">IK5</strain>
    </source>
</reference>
<dbReference type="InterPro" id="IPR042186">
    <property type="entry name" value="FimD_plug_dom"/>
</dbReference>
<dbReference type="Gene3D" id="2.60.40.3110">
    <property type="match status" value="1"/>
</dbReference>
<dbReference type="InterPro" id="IPR000015">
    <property type="entry name" value="Fimb_usher"/>
</dbReference>
<dbReference type="GO" id="GO:0009279">
    <property type="term" value="C:cell outer membrane"/>
    <property type="evidence" value="ECO:0007669"/>
    <property type="project" value="TreeGrafter"/>
</dbReference>
<dbReference type="Gene3D" id="2.60.40.2610">
    <property type="entry name" value="Outer membrane usher protein FimD, plug domain"/>
    <property type="match status" value="1"/>
</dbReference>
<dbReference type="GeneID" id="69466610"/>
<evidence type="ECO:0000313" key="1">
    <source>
        <dbReference type="EMBL" id="MDV4316393.1"/>
    </source>
</evidence>
<dbReference type="GO" id="GO:0009297">
    <property type="term" value="P:pilus assembly"/>
    <property type="evidence" value="ECO:0007669"/>
    <property type="project" value="InterPro"/>
</dbReference>